<keyword evidence="7" id="KW-0472">Membrane</keyword>
<dbReference type="InterPro" id="IPR013210">
    <property type="entry name" value="LRR_N_plant-typ"/>
</dbReference>
<evidence type="ECO:0000256" key="6">
    <source>
        <dbReference type="ARBA" id="ARBA00022989"/>
    </source>
</evidence>
<dbReference type="EMBL" id="CP126663">
    <property type="protein sequence ID" value="WKA06772.1"/>
    <property type="molecule type" value="Genomic_DNA"/>
</dbReference>
<keyword evidence="5" id="KW-0677">Repeat</keyword>
<keyword evidence="13" id="KW-1185">Reference proteome</keyword>
<evidence type="ECO:0000313" key="13">
    <source>
        <dbReference type="Proteomes" id="UP001227230"/>
    </source>
</evidence>
<keyword evidence="4 10" id="KW-0732">Signal</keyword>
<dbReference type="PANTHER" id="PTHR48063:SF101">
    <property type="entry name" value="LRR RECEPTOR-LIKE SERINE_THREONINE-PROTEIN KINASE FLS2"/>
    <property type="match status" value="1"/>
</dbReference>
<evidence type="ECO:0000256" key="2">
    <source>
        <dbReference type="ARBA" id="ARBA00022614"/>
    </source>
</evidence>
<name>A0ABY9DGP0_VITVI</name>
<protein>
    <recommendedName>
        <fullName evidence="11">Leucine-rich repeat-containing N-terminal plant-type domain-containing protein</fullName>
    </recommendedName>
</protein>
<evidence type="ECO:0000256" key="1">
    <source>
        <dbReference type="ARBA" id="ARBA00004479"/>
    </source>
</evidence>
<comment type="subcellular location">
    <subcellularLocation>
        <location evidence="1">Membrane</location>
        <topology evidence="1">Single-pass type I membrane protein</topology>
    </subcellularLocation>
</comment>
<dbReference type="Pfam" id="PF00560">
    <property type="entry name" value="LRR_1"/>
    <property type="match status" value="1"/>
</dbReference>
<evidence type="ECO:0000313" key="12">
    <source>
        <dbReference type="EMBL" id="WKA06772.1"/>
    </source>
</evidence>
<feature type="signal peptide" evidence="10">
    <location>
        <begin position="1"/>
        <end position="25"/>
    </location>
</feature>
<keyword evidence="9" id="KW-0325">Glycoprotein</keyword>
<feature type="domain" description="Leucine-rich repeat-containing N-terminal plant-type" evidence="11">
    <location>
        <begin position="33"/>
        <end position="68"/>
    </location>
</feature>
<dbReference type="PANTHER" id="PTHR48063">
    <property type="entry name" value="LRR RECEPTOR-LIKE KINASE"/>
    <property type="match status" value="1"/>
</dbReference>
<evidence type="ECO:0000256" key="3">
    <source>
        <dbReference type="ARBA" id="ARBA00022692"/>
    </source>
</evidence>
<evidence type="ECO:0000256" key="8">
    <source>
        <dbReference type="ARBA" id="ARBA00023170"/>
    </source>
</evidence>
<proteinExistence type="predicted"/>
<dbReference type="InterPro" id="IPR001611">
    <property type="entry name" value="Leu-rich_rpt"/>
</dbReference>
<dbReference type="Pfam" id="PF08263">
    <property type="entry name" value="LRRNT_2"/>
    <property type="match status" value="1"/>
</dbReference>
<keyword evidence="2" id="KW-0433">Leucine-rich repeat</keyword>
<dbReference type="InterPro" id="IPR032675">
    <property type="entry name" value="LRR_dom_sf"/>
</dbReference>
<organism evidence="12 13">
    <name type="scientific">Vitis vinifera</name>
    <name type="common">Grape</name>
    <dbReference type="NCBI Taxonomy" id="29760"/>
    <lineage>
        <taxon>Eukaryota</taxon>
        <taxon>Viridiplantae</taxon>
        <taxon>Streptophyta</taxon>
        <taxon>Embryophyta</taxon>
        <taxon>Tracheophyta</taxon>
        <taxon>Spermatophyta</taxon>
        <taxon>Magnoliopsida</taxon>
        <taxon>eudicotyledons</taxon>
        <taxon>Gunneridae</taxon>
        <taxon>Pentapetalae</taxon>
        <taxon>rosids</taxon>
        <taxon>Vitales</taxon>
        <taxon>Vitaceae</taxon>
        <taxon>Viteae</taxon>
        <taxon>Vitis</taxon>
    </lineage>
</organism>
<gene>
    <name evidence="12" type="ORF">VitviT2T_024656</name>
</gene>
<evidence type="ECO:0000256" key="10">
    <source>
        <dbReference type="SAM" id="SignalP"/>
    </source>
</evidence>
<evidence type="ECO:0000256" key="5">
    <source>
        <dbReference type="ARBA" id="ARBA00022737"/>
    </source>
</evidence>
<accession>A0ABY9DGP0</accession>
<evidence type="ECO:0000256" key="4">
    <source>
        <dbReference type="ARBA" id="ARBA00022729"/>
    </source>
</evidence>
<dbReference type="SUPFAM" id="SSF52058">
    <property type="entry name" value="L domain-like"/>
    <property type="match status" value="1"/>
</dbReference>
<dbReference type="Proteomes" id="UP001227230">
    <property type="component" value="Chromosome 16"/>
</dbReference>
<dbReference type="Gene3D" id="3.80.10.10">
    <property type="entry name" value="Ribonuclease Inhibitor"/>
    <property type="match status" value="1"/>
</dbReference>
<dbReference type="InterPro" id="IPR046956">
    <property type="entry name" value="RLP23-like"/>
</dbReference>
<feature type="chain" id="PRO_5046998945" description="Leucine-rich repeat-containing N-terminal plant-type domain-containing protein" evidence="10">
    <location>
        <begin position="26"/>
        <end position="189"/>
    </location>
</feature>
<sequence>MAGRSFQHLLSFLMLLLLCAKPGMGNVTGCIERERQALLHFKHGLVDDFGLLFSWGDDNRDCCQWRGVQRSNQSGHIIMLHLPAPPNEEYDEYGIYQSLRGDISPSLLELEHLTHLDLSCNDFEGRHIPPFLGSLSRMQYLNLSQANLAQTVPTQLGNHSNLLSLDLSDNYLNFGNLEWLSRLSSFKTP</sequence>
<evidence type="ECO:0000256" key="7">
    <source>
        <dbReference type="ARBA" id="ARBA00023136"/>
    </source>
</evidence>
<keyword evidence="8" id="KW-0675">Receptor</keyword>
<evidence type="ECO:0000259" key="11">
    <source>
        <dbReference type="Pfam" id="PF08263"/>
    </source>
</evidence>
<reference evidence="12 13" key="1">
    <citation type="journal article" date="2023" name="Hortic Res">
        <title>The complete reference genome for grapevine (Vitis vinifera L.) genetics and breeding.</title>
        <authorList>
            <person name="Shi X."/>
            <person name="Cao S."/>
            <person name="Wang X."/>
            <person name="Huang S."/>
            <person name="Wang Y."/>
            <person name="Liu Z."/>
            <person name="Liu W."/>
            <person name="Leng X."/>
            <person name="Peng Y."/>
            <person name="Wang N."/>
            <person name="Wang Y."/>
            <person name="Ma Z."/>
            <person name="Xu X."/>
            <person name="Zhang F."/>
            <person name="Xue H."/>
            <person name="Zhong H."/>
            <person name="Wang Y."/>
            <person name="Zhang K."/>
            <person name="Velt A."/>
            <person name="Avia K."/>
            <person name="Holtgrawe D."/>
            <person name="Grimplet J."/>
            <person name="Matus J.T."/>
            <person name="Ware D."/>
            <person name="Wu X."/>
            <person name="Wang H."/>
            <person name="Liu C."/>
            <person name="Fang Y."/>
            <person name="Rustenholz C."/>
            <person name="Cheng Z."/>
            <person name="Xiao H."/>
            <person name="Zhou Y."/>
        </authorList>
    </citation>
    <scope>NUCLEOTIDE SEQUENCE [LARGE SCALE GENOMIC DNA]</scope>
    <source>
        <strain evidence="13">cv. Pinot noir / PN40024</strain>
        <tissue evidence="12">Leaf</tissue>
    </source>
</reference>
<evidence type="ECO:0000256" key="9">
    <source>
        <dbReference type="ARBA" id="ARBA00023180"/>
    </source>
</evidence>
<keyword evidence="3" id="KW-0812">Transmembrane</keyword>
<keyword evidence="6" id="KW-1133">Transmembrane helix</keyword>